<accession>A0A7G8Q7G5</accession>
<comment type="similarity">
    <text evidence="1">Belongs to the MlaE permease family.</text>
</comment>
<organism evidence="2 3">
    <name type="scientific">Dyella telluris</name>
    <dbReference type="NCBI Taxonomy" id="2763498"/>
    <lineage>
        <taxon>Bacteria</taxon>
        <taxon>Pseudomonadati</taxon>
        <taxon>Pseudomonadota</taxon>
        <taxon>Gammaproteobacteria</taxon>
        <taxon>Lysobacterales</taxon>
        <taxon>Rhodanobacteraceae</taxon>
        <taxon>Dyella</taxon>
    </lineage>
</organism>
<evidence type="ECO:0000256" key="1">
    <source>
        <dbReference type="RuleBase" id="RU362044"/>
    </source>
</evidence>
<keyword evidence="1" id="KW-0997">Cell inner membrane</keyword>
<reference evidence="2 3" key="1">
    <citation type="submission" date="2020-08" db="EMBL/GenBank/DDBJ databases">
        <title>Dyella sp. G9 isolated from forest soil.</title>
        <authorList>
            <person name="Fu J."/>
            <person name="Qiu L."/>
        </authorList>
    </citation>
    <scope>NUCLEOTIDE SEQUENCE [LARGE SCALE GENOMIC DNA]</scope>
    <source>
        <strain evidence="2 3">G9</strain>
    </source>
</reference>
<dbReference type="GO" id="GO:0043190">
    <property type="term" value="C:ATP-binding cassette (ABC) transporter complex"/>
    <property type="evidence" value="ECO:0007669"/>
    <property type="project" value="InterPro"/>
</dbReference>
<dbReference type="PANTHER" id="PTHR30188:SF3">
    <property type="entry name" value="ABC TRANSPORTER PERMEASE"/>
    <property type="match status" value="1"/>
</dbReference>
<dbReference type="GO" id="GO:0005548">
    <property type="term" value="F:phospholipid transporter activity"/>
    <property type="evidence" value="ECO:0007669"/>
    <property type="project" value="TreeGrafter"/>
</dbReference>
<dbReference type="NCBIfam" id="TIGR00056">
    <property type="entry name" value="MlaE family lipid ABC transporter permease subunit"/>
    <property type="match status" value="1"/>
</dbReference>
<dbReference type="KEGG" id="dtl:H8F01_06210"/>
<comment type="caution">
    <text evidence="1">Lacks conserved residue(s) required for the propagation of feature annotation.</text>
</comment>
<feature type="transmembrane region" description="Helical" evidence="1">
    <location>
        <begin position="175"/>
        <end position="198"/>
    </location>
</feature>
<sequence length="381" mass="40314">MSTSMATGSAQLDATTTPPRLQVTGDWTLAHYATLERTVDALKRKLDKNTPIDLSALGALDTAGAALLAGLLGAAQLGDLATADPTLPAAQRALLQTVGKAMAGYVEPRTTRRQDAVTEVLARIGATMETVWHQQVRLLGFVGLTLESLTRTILHPRRWRVTSLVSHIEQTGLDAVPIVALLTFMVGAVVAFLGSTVLADFGATIYTVDLVAFSFLREFAVLLTAILMAGRTASAFTAQIGSMKANEEIDAIRALGLDPMELLVLPRVLAMLASLPMLTFLAMIAGLVGGGLVCALVLDIPPVMFINLVKSDIGVRHFLVGIAKAPVFAFLIAVIGCLEGFKVTGSAESVGEHTTSSVVQSIFVVILLDALAALFYMEMGW</sequence>
<dbReference type="Proteomes" id="UP000515873">
    <property type="component" value="Chromosome"/>
</dbReference>
<feature type="transmembrane region" description="Helical" evidence="1">
    <location>
        <begin position="268"/>
        <end position="298"/>
    </location>
</feature>
<comment type="subcellular location">
    <subcellularLocation>
        <location evidence="1">Cell inner membrane</location>
        <topology evidence="1">Multi-pass membrane protein</topology>
    </subcellularLocation>
</comment>
<feature type="transmembrane region" description="Helical" evidence="1">
    <location>
        <begin position="318"/>
        <end position="338"/>
    </location>
</feature>
<dbReference type="InterPro" id="IPR003453">
    <property type="entry name" value="ABC_MlaE_roteobac"/>
</dbReference>
<dbReference type="RefSeq" id="WP_187058153.1">
    <property type="nucleotide sequence ID" value="NZ_CP060412.1"/>
</dbReference>
<name>A0A7G8Q7G5_9GAMM</name>
<keyword evidence="1" id="KW-0812">Transmembrane</keyword>
<dbReference type="PANTHER" id="PTHR30188">
    <property type="entry name" value="ABC TRANSPORTER PERMEASE PROTEIN-RELATED"/>
    <property type="match status" value="1"/>
</dbReference>
<dbReference type="AlphaFoldDB" id="A0A7G8Q7G5"/>
<evidence type="ECO:0000313" key="3">
    <source>
        <dbReference type="Proteomes" id="UP000515873"/>
    </source>
</evidence>
<keyword evidence="1" id="KW-0472">Membrane</keyword>
<keyword evidence="3" id="KW-1185">Reference proteome</keyword>
<proteinExistence type="inferred from homology"/>
<gene>
    <name evidence="2" type="ORF">H8F01_06210</name>
</gene>
<dbReference type="EMBL" id="CP060412">
    <property type="protein sequence ID" value="QNK02723.1"/>
    <property type="molecule type" value="Genomic_DNA"/>
</dbReference>
<evidence type="ECO:0000313" key="2">
    <source>
        <dbReference type="EMBL" id="QNK02723.1"/>
    </source>
</evidence>
<dbReference type="Pfam" id="PF02405">
    <property type="entry name" value="MlaE"/>
    <property type="match status" value="1"/>
</dbReference>
<feature type="transmembrane region" description="Helical" evidence="1">
    <location>
        <begin position="358"/>
        <end position="377"/>
    </location>
</feature>
<dbReference type="InterPro" id="IPR030802">
    <property type="entry name" value="Permease_MalE"/>
</dbReference>
<keyword evidence="1" id="KW-1133">Transmembrane helix</keyword>
<keyword evidence="1" id="KW-1003">Cell membrane</keyword>
<protein>
    <submittedName>
        <fullName evidence="2">ABC transporter permease</fullName>
    </submittedName>
</protein>